<dbReference type="Pfam" id="PF13289">
    <property type="entry name" value="SIR2_2"/>
    <property type="match status" value="1"/>
</dbReference>
<dbReference type="AlphaFoldDB" id="A0A2N1PJ46"/>
<dbReference type="Proteomes" id="UP000233256">
    <property type="component" value="Unassembled WGS sequence"/>
</dbReference>
<name>A0A2N1PJ46_9BACT</name>
<dbReference type="EMBL" id="PGXC01000050">
    <property type="protein sequence ID" value="PKK88367.1"/>
    <property type="molecule type" value="Genomic_DNA"/>
</dbReference>
<sequence length="378" mass="43296">MKISNGHLTSSNTYYISVLNNIKNNFQKNNFIKFEQFFNEIVNEQDAQQVQKKYLSELKNLYEKGNLVLVIGAGLSVAQGIPDWATLLQTLYSKVLASEVDENLLDIISILLPKIADKSPIASARYINKDLLENKSSIEKEVRRIMYSNVSDTNSKLLDSIVNLCVAPGKAPQIDSVITYNFDDLLENAFDKLQPIKFRYKSIYATGHNPASNEFPVYHVHGYLPRNGHITDDNKITLSENIYHNQYSDIYSWNNLIQLNKFKDKNCLFIGISLSDPNLRRLLDISKIQSGNLTNHFIFRKKISVDDIKKHDIIKNLSDDIKDKKSKRSISLDKLAEVITHLLNKIEDEDAKSFNVTTIWVNDFSEYPKLISELNKSL</sequence>
<evidence type="ECO:0000313" key="2">
    <source>
        <dbReference type="Proteomes" id="UP000233256"/>
    </source>
</evidence>
<proteinExistence type="predicted"/>
<comment type="caution">
    <text evidence="1">The sequence shown here is derived from an EMBL/GenBank/DDBJ whole genome shotgun (WGS) entry which is preliminary data.</text>
</comment>
<reference evidence="1 2" key="1">
    <citation type="journal article" date="2017" name="ISME J.">
        <title>Potential for microbial H2 and metal transformations associated with novel bacteria and archaea in deep terrestrial subsurface sediments.</title>
        <authorList>
            <person name="Hernsdorf A.W."/>
            <person name="Amano Y."/>
            <person name="Miyakawa K."/>
            <person name="Ise K."/>
            <person name="Suzuki Y."/>
            <person name="Anantharaman K."/>
            <person name="Probst A."/>
            <person name="Burstein D."/>
            <person name="Thomas B.C."/>
            <person name="Banfield J.F."/>
        </authorList>
    </citation>
    <scope>NUCLEOTIDE SEQUENCE [LARGE SCALE GENOMIC DNA]</scope>
    <source>
        <strain evidence="1">HGW-Wallbacteria-1</strain>
    </source>
</reference>
<dbReference type="Gene3D" id="3.40.50.1220">
    <property type="entry name" value="TPP-binding domain"/>
    <property type="match status" value="1"/>
</dbReference>
<gene>
    <name evidence="1" type="ORF">CVV64_19255</name>
</gene>
<protein>
    <submittedName>
        <fullName evidence="1">Uncharacterized protein</fullName>
    </submittedName>
</protein>
<accession>A0A2N1PJ46</accession>
<organism evidence="1 2">
    <name type="scientific">Candidatus Wallbacteria bacterium HGW-Wallbacteria-1</name>
    <dbReference type="NCBI Taxonomy" id="2013854"/>
    <lineage>
        <taxon>Bacteria</taxon>
        <taxon>Candidatus Walliibacteriota</taxon>
    </lineage>
</organism>
<dbReference type="InterPro" id="IPR029035">
    <property type="entry name" value="DHS-like_NAD/FAD-binding_dom"/>
</dbReference>
<dbReference type="SUPFAM" id="SSF52467">
    <property type="entry name" value="DHS-like NAD/FAD-binding domain"/>
    <property type="match status" value="1"/>
</dbReference>
<evidence type="ECO:0000313" key="1">
    <source>
        <dbReference type="EMBL" id="PKK88367.1"/>
    </source>
</evidence>